<dbReference type="PROSITE" id="PS51257">
    <property type="entry name" value="PROKAR_LIPOPROTEIN"/>
    <property type="match status" value="1"/>
</dbReference>
<name>A0A6A4L4Z5_9ERIC</name>
<dbReference type="InterPro" id="IPR036312">
    <property type="entry name" value="Bifun_inhib/LTP/seed_sf"/>
</dbReference>
<dbReference type="Gene3D" id="1.10.110.10">
    <property type="entry name" value="Plant lipid-transfer and hydrophobic proteins"/>
    <property type="match status" value="1"/>
</dbReference>
<evidence type="ECO:0000259" key="2">
    <source>
        <dbReference type="SMART" id="SM00499"/>
    </source>
</evidence>
<dbReference type="GO" id="GO:0005504">
    <property type="term" value="F:fatty acid binding"/>
    <property type="evidence" value="ECO:0007669"/>
    <property type="project" value="InterPro"/>
</dbReference>
<dbReference type="PANTHER" id="PTHR33122:SF63">
    <property type="entry name" value="BIFUNCTIONAL INHIBITOR_PLANT LIPID TRANSFER PROTEIN_SEED STORAGE HELICAL DOMAIN-CONTAINING PROTEIN"/>
    <property type="match status" value="1"/>
</dbReference>
<keyword evidence="4" id="KW-1185">Reference proteome</keyword>
<feature type="domain" description="Bifunctional inhibitor/plant lipid transfer protein/seed storage helical" evidence="2">
    <location>
        <begin position="29"/>
        <end position="102"/>
    </location>
</feature>
<dbReference type="PANTHER" id="PTHR33122">
    <property type="entry name" value="LIPID BINDING PROTEIN-RELATED"/>
    <property type="match status" value="1"/>
</dbReference>
<dbReference type="InterPro" id="IPR039265">
    <property type="entry name" value="DIR1-like"/>
</dbReference>
<reference evidence="3 4" key="1">
    <citation type="journal article" date="2019" name="Genome Biol. Evol.">
        <title>The Rhododendron genome and chromosomal organization provide insight into shared whole-genome duplications across the heath family (Ericaceae).</title>
        <authorList>
            <person name="Soza V.L."/>
            <person name="Lindsley D."/>
            <person name="Waalkes A."/>
            <person name="Ramage E."/>
            <person name="Patwardhan R.P."/>
            <person name="Burton J.N."/>
            <person name="Adey A."/>
            <person name="Kumar A."/>
            <person name="Qiu R."/>
            <person name="Shendure J."/>
            <person name="Hall B."/>
        </authorList>
    </citation>
    <scope>NUCLEOTIDE SEQUENCE [LARGE SCALE GENOMIC DNA]</scope>
    <source>
        <strain evidence="3">RSF 1966-606</strain>
    </source>
</reference>
<dbReference type="Pfam" id="PF14368">
    <property type="entry name" value="LTP_2"/>
    <property type="match status" value="1"/>
</dbReference>
<feature type="signal peptide" evidence="1">
    <location>
        <begin position="1"/>
        <end position="26"/>
    </location>
</feature>
<feature type="chain" id="PRO_5025642385" description="Bifunctional inhibitor/plant lipid transfer protein/seed storage helical domain-containing protein" evidence="1">
    <location>
        <begin position="27"/>
        <end position="102"/>
    </location>
</feature>
<proteinExistence type="predicted"/>
<feature type="non-terminal residue" evidence="3">
    <location>
        <position position="1"/>
    </location>
</feature>
<gene>
    <name evidence="3" type="ORF">C3L33_13405</name>
</gene>
<dbReference type="SUPFAM" id="SSF47699">
    <property type="entry name" value="Bifunctional inhibitor/lipid-transfer protein/seed storage 2S albumin"/>
    <property type="match status" value="1"/>
</dbReference>
<dbReference type="SMART" id="SM00499">
    <property type="entry name" value="AAI"/>
    <property type="match status" value="1"/>
</dbReference>
<dbReference type="InterPro" id="IPR016140">
    <property type="entry name" value="Bifunc_inhib/LTP/seed_store"/>
</dbReference>
<dbReference type="AlphaFoldDB" id="A0A6A4L4Z5"/>
<dbReference type="OrthoDB" id="643149at2759"/>
<evidence type="ECO:0000256" key="1">
    <source>
        <dbReference type="SAM" id="SignalP"/>
    </source>
</evidence>
<dbReference type="EMBL" id="QEFC01002098">
    <property type="protein sequence ID" value="KAE9454693.1"/>
    <property type="molecule type" value="Genomic_DNA"/>
</dbReference>
<organism evidence="3 4">
    <name type="scientific">Rhododendron williamsianum</name>
    <dbReference type="NCBI Taxonomy" id="262921"/>
    <lineage>
        <taxon>Eukaryota</taxon>
        <taxon>Viridiplantae</taxon>
        <taxon>Streptophyta</taxon>
        <taxon>Embryophyta</taxon>
        <taxon>Tracheophyta</taxon>
        <taxon>Spermatophyta</taxon>
        <taxon>Magnoliopsida</taxon>
        <taxon>eudicotyledons</taxon>
        <taxon>Gunneridae</taxon>
        <taxon>Pentapetalae</taxon>
        <taxon>asterids</taxon>
        <taxon>Ericales</taxon>
        <taxon>Ericaceae</taxon>
        <taxon>Ericoideae</taxon>
        <taxon>Rhodoreae</taxon>
        <taxon>Rhododendron</taxon>
    </lineage>
</organism>
<comment type="caution">
    <text evidence="3">The sequence shown here is derived from an EMBL/GenBank/DDBJ whole genome shotgun (WGS) entry which is preliminary data.</text>
</comment>
<evidence type="ECO:0000313" key="4">
    <source>
        <dbReference type="Proteomes" id="UP000428333"/>
    </source>
</evidence>
<evidence type="ECO:0000313" key="3">
    <source>
        <dbReference type="EMBL" id="KAE9454693.1"/>
    </source>
</evidence>
<accession>A0A6A4L4Z5</accession>
<keyword evidence="1" id="KW-0732">Signal</keyword>
<protein>
    <recommendedName>
        <fullName evidence="2">Bifunctional inhibitor/plant lipid transfer protein/seed storage helical domain-containing protein</fullName>
    </recommendedName>
</protein>
<dbReference type="Proteomes" id="UP000428333">
    <property type="component" value="Linkage Group LG08"/>
</dbReference>
<dbReference type="InterPro" id="IPR044741">
    <property type="entry name" value="NsLTP-like"/>
</dbReference>
<dbReference type="GO" id="GO:0009627">
    <property type="term" value="P:systemic acquired resistance"/>
    <property type="evidence" value="ECO:0007669"/>
    <property type="project" value="InterPro"/>
</dbReference>
<sequence length="102" mass="10888">MEGASQKAAVLLFGLLLVLIFQACNANICNVPVANLMACRLAVTSGTPPRAPTAKCCEVISRADLRCLCSYKNSKFLPLLGVDPNLAFQLPAKCRIPNPPQC</sequence>
<dbReference type="CDD" id="cd04660">
    <property type="entry name" value="nsLTP_like"/>
    <property type="match status" value="1"/>
</dbReference>